<evidence type="ECO:0000313" key="1">
    <source>
        <dbReference type="EMBL" id="KAF2624989.1"/>
    </source>
</evidence>
<organism evidence="1 2">
    <name type="scientific">Macroventuria anomochaeta</name>
    <dbReference type="NCBI Taxonomy" id="301207"/>
    <lineage>
        <taxon>Eukaryota</taxon>
        <taxon>Fungi</taxon>
        <taxon>Dikarya</taxon>
        <taxon>Ascomycota</taxon>
        <taxon>Pezizomycotina</taxon>
        <taxon>Dothideomycetes</taxon>
        <taxon>Pleosporomycetidae</taxon>
        <taxon>Pleosporales</taxon>
        <taxon>Pleosporineae</taxon>
        <taxon>Didymellaceae</taxon>
        <taxon>Macroventuria</taxon>
    </lineage>
</organism>
<dbReference type="EMBL" id="MU006728">
    <property type="protein sequence ID" value="KAF2624989.1"/>
    <property type="molecule type" value="Genomic_DNA"/>
</dbReference>
<gene>
    <name evidence="1" type="ORF">BU25DRAFT_474507</name>
</gene>
<reference evidence="1" key="1">
    <citation type="journal article" date="2020" name="Stud. Mycol.">
        <title>101 Dothideomycetes genomes: a test case for predicting lifestyles and emergence of pathogens.</title>
        <authorList>
            <person name="Haridas S."/>
            <person name="Albert R."/>
            <person name="Binder M."/>
            <person name="Bloem J."/>
            <person name="Labutti K."/>
            <person name="Salamov A."/>
            <person name="Andreopoulos B."/>
            <person name="Baker S."/>
            <person name="Barry K."/>
            <person name="Bills G."/>
            <person name="Bluhm B."/>
            <person name="Cannon C."/>
            <person name="Castanera R."/>
            <person name="Culley D."/>
            <person name="Daum C."/>
            <person name="Ezra D."/>
            <person name="Gonzalez J."/>
            <person name="Henrissat B."/>
            <person name="Kuo A."/>
            <person name="Liang C."/>
            <person name="Lipzen A."/>
            <person name="Lutzoni F."/>
            <person name="Magnuson J."/>
            <person name="Mondo S."/>
            <person name="Nolan M."/>
            <person name="Ohm R."/>
            <person name="Pangilinan J."/>
            <person name="Park H.-J."/>
            <person name="Ramirez L."/>
            <person name="Alfaro M."/>
            <person name="Sun H."/>
            <person name="Tritt A."/>
            <person name="Yoshinaga Y."/>
            <person name="Zwiers L.-H."/>
            <person name="Turgeon B."/>
            <person name="Goodwin S."/>
            <person name="Spatafora J."/>
            <person name="Crous P."/>
            <person name="Grigoriev I."/>
        </authorList>
    </citation>
    <scope>NUCLEOTIDE SEQUENCE</scope>
    <source>
        <strain evidence="1">CBS 525.71</strain>
    </source>
</reference>
<protein>
    <submittedName>
        <fullName evidence="1">Uncharacterized protein</fullName>
    </submittedName>
</protein>
<dbReference type="Proteomes" id="UP000799754">
    <property type="component" value="Unassembled WGS sequence"/>
</dbReference>
<proteinExistence type="predicted"/>
<evidence type="ECO:0000313" key="2">
    <source>
        <dbReference type="Proteomes" id="UP000799754"/>
    </source>
</evidence>
<accession>A0ACB6RV24</accession>
<name>A0ACB6RV24_9PLEO</name>
<keyword evidence="2" id="KW-1185">Reference proteome</keyword>
<comment type="caution">
    <text evidence="1">The sequence shown here is derived from an EMBL/GenBank/DDBJ whole genome shotgun (WGS) entry which is preliminary data.</text>
</comment>
<sequence>MADTPHTITQLEQQARLERGLLQRQSQSPTSRAISQLVKVVSELSIQRQS</sequence>